<accession>A0A917IWC4</accession>
<reference evidence="1" key="2">
    <citation type="submission" date="2020-09" db="EMBL/GenBank/DDBJ databases">
        <authorList>
            <person name="Sun Q."/>
            <person name="Zhou Y."/>
        </authorList>
    </citation>
    <scope>NUCLEOTIDE SEQUENCE</scope>
    <source>
        <strain evidence="1">CGMCC 1.15290</strain>
    </source>
</reference>
<protein>
    <submittedName>
        <fullName evidence="1">Uncharacterized protein</fullName>
    </submittedName>
</protein>
<dbReference type="AlphaFoldDB" id="A0A917IWC4"/>
<dbReference type="RefSeq" id="WP_188951822.1">
    <property type="nucleotide sequence ID" value="NZ_BMIB01000002.1"/>
</dbReference>
<reference evidence="1" key="1">
    <citation type="journal article" date="2014" name="Int. J. Syst. Evol. Microbiol.">
        <title>Complete genome sequence of Corynebacterium casei LMG S-19264T (=DSM 44701T), isolated from a smear-ripened cheese.</title>
        <authorList>
            <consortium name="US DOE Joint Genome Institute (JGI-PGF)"/>
            <person name="Walter F."/>
            <person name="Albersmeier A."/>
            <person name="Kalinowski J."/>
            <person name="Ruckert C."/>
        </authorList>
    </citation>
    <scope>NUCLEOTIDE SEQUENCE</scope>
    <source>
        <strain evidence="1">CGMCC 1.15290</strain>
    </source>
</reference>
<evidence type="ECO:0000313" key="2">
    <source>
        <dbReference type="Proteomes" id="UP000627292"/>
    </source>
</evidence>
<organism evidence="1 2">
    <name type="scientific">Filimonas zeae</name>
    <dbReference type="NCBI Taxonomy" id="1737353"/>
    <lineage>
        <taxon>Bacteria</taxon>
        <taxon>Pseudomonadati</taxon>
        <taxon>Bacteroidota</taxon>
        <taxon>Chitinophagia</taxon>
        <taxon>Chitinophagales</taxon>
        <taxon>Chitinophagaceae</taxon>
        <taxon>Filimonas</taxon>
    </lineage>
</organism>
<keyword evidence="2" id="KW-1185">Reference proteome</keyword>
<dbReference type="EMBL" id="BMIB01000002">
    <property type="protein sequence ID" value="GGH65767.1"/>
    <property type="molecule type" value="Genomic_DNA"/>
</dbReference>
<proteinExistence type="predicted"/>
<evidence type="ECO:0000313" key="1">
    <source>
        <dbReference type="EMBL" id="GGH65767.1"/>
    </source>
</evidence>
<gene>
    <name evidence="1" type="ORF">GCM10011379_19260</name>
</gene>
<dbReference type="Proteomes" id="UP000627292">
    <property type="component" value="Unassembled WGS sequence"/>
</dbReference>
<sequence>MKHLLHIAFAIAALCVYNNSQSQSTSTTGLSIVEVDFTKKSTSVKIPFDIPFTLKIINLPGTVKQVSVAVSERNGNIIVPEAPQTLNGLTSIEFVIPGCSPAKQYDFSIKASAPGPLTPAQFSSLKTALTREANISAALQLLAARAQAEQKARAAGGPVPSYATILANSKTQLVAYFKEAVKQIDPNYIWKEIDIIPPLENLLQFCKSHIDLMDKVTTLRAAPLVTGDSNAAQIITALNTFTADLAMSNWSQIEKTPGNADYDKLVNDVSNIEKAFHTPPTGVSQGVIRGLINYADDAIDGKTAFMDAVINNIILPNVEYFTVTPVLIELDFVTNARLFITLDAGIAGYAARIDRYISYTGFNIYFREVNKQTPLRYYTGWDRIAATTSFLIGLTLSSIEKPNVRKGFIGDKALVIGVGNRLWRFARFNVGALVHYRYDTSPVFNADRYHTSLSPFVSFSVDIGLKEIFSGVFTGIFNNQ</sequence>
<comment type="caution">
    <text evidence="1">The sequence shown here is derived from an EMBL/GenBank/DDBJ whole genome shotgun (WGS) entry which is preliminary data.</text>
</comment>
<name>A0A917IWC4_9BACT</name>